<dbReference type="Proteomes" id="UP000276178">
    <property type="component" value="Unassembled WGS sequence"/>
</dbReference>
<sequence length="373" mass="43769">MTKKERRTFTSEFKEQMVQLYKNGKPRKDIIREYELTPSALDKWVKQSQTSGSFKEKDNLTPEQQELIKLRKENKQLQMENDIFKASCADTRTKVNVIRNNQHKYSISAMCRVLQLPRSTYYYEAQEKHSEDELVETITGIFRISRHNYGTRKIKTELKKKGLIVSRRRIGRIMKENGLVSSYTVAQFKLHVASCNESNVTNELDRQFDQREQLAVVVSDLTYVRVAQKWQYVCLLVDLFNREIIGYSAGPRKDAKLVYQAIASIQTDLNRIQMFHTDRGNEFKNKLIDEALTAFRIKRSLSMKGCPYDNAVAEATFKIFKTEFVKGRHFESLEKLVLELSDYVHWYNHIRIHGSLGYLTPVEYKLEHLKKVV</sequence>
<dbReference type="PROSITE" id="PS50994">
    <property type="entry name" value="INTEGRASE"/>
    <property type="match status" value="1"/>
</dbReference>
<organism evidence="4 5">
    <name type="scientific">Brevibacillus agri</name>
    <dbReference type="NCBI Taxonomy" id="51101"/>
    <lineage>
        <taxon>Bacteria</taxon>
        <taxon>Bacillati</taxon>
        <taxon>Bacillota</taxon>
        <taxon>Bacilli</taxon>
        <taxon>Bacillales</taxon>
        <taxon>Paenibacillaceae</taxon>
        <taxon>Brevibacillus</taxon>
    </lineage>
</organism>
<evidence type="ECO:0000259" key="3">
    <source>
        <dbReference type="PROSITE" id="PS50994"/>
    </source>
</evidence>
<dbReference type="GO" id="GO:0006313">
    <property type="term" value="P:DNA transposition"/>
    <property type="evidence" value="ECO:0007669"/>
    <property type="project" value="InterPro"/>
</dbReference>
<dbReference type="GO" id="GO:0004803">
    <property type="term" value="F:transposase activity"/>
    <property type="evidence" value="ECO:0007669"/>
    <property type="project" value="InterPro"/>
</dbReference>
<evidence type="ECO:0000256" key="2">
    <source>
        <dbReference type="SAM" id="Coils"/>
    </source>
</evidence>
<dbReference type="NCBIfam" id="NF033516">
    <property type="entry name" value="transpos_IS3"/>
    <property type="match status" value="1"/>
</dbReference>
<gene>
    <name evidence="4" type="ORF">EB820_25195</name>
</gene>
<dbReference type="InterPro" id="IPR025948">
    <property type="entry name" value="HTH-like_dom"/>
</dbReference>
<dbReference type="InterPro" id="IPR001584">
    <property type="entry name" value="Integrase_cat-core"/>
</dbReference>
<evidence type="ECO:0000256" key="1">
    <source>
        <dbReference type="ARBA" id="ARBA00002286"/>
    </source>
</evidence>
<dbReference type="EMBL" id="RHHN01000119">
    <property type="protein sequence ID" value="RNB46273.1"/>
    <property type="molecule type" value="Genomic_DNA"/>
</dbReference>
<dbReference type="Pfam" id="PF13333">
    <property type="entry name" value="rve_2"/>
    <property type="match status" value="1"/>
</dbReference>
<protein>
    <submittedName>
        <fullName evidence="4">IS3 family transposase</fullName>
    </submittedName>
</protein>
<dbReference type="Gene3D" id="3.30.420.10">
    <property type="entry name" value="Ribonuclease H-like superfamily/Ribonuclease H"/>
    <property type="match status" value="1"/>
</dbReference>
<dbReference type="InterPro" id="IPR050900">
    <property type="entry name" value="Transposase_IS3/IS150/IS904"/>
</dbReference>
<dbReference type="InterPro" id="IPR002514">
    <property type="entry name" value="Transposase_8"/>
</dbReference>
<accession>A0A3M8A4X9</accession>
<dbReference type="Pfam" id="PF13276">
    <property type="entry name" value="HTH_21"/>
    <property type="match status" value="1"/>
</dbReference>
<dbReference type="GO" id="GO:0003677">
    <property type="term" value="F:DNA binding"/>
    <property type="evidence" value="ECO:0007669"/>
    <property type="project" value="InterPro"/>
</dbReference>
<dbReference type="SUPFAM" id="SSF46689">
    <property type="entry name" value="Homeodomain-like"/>
    <property type="match status" value="1"/>
</dbReference>
<dbReference type="InterPro" id="IPR012337">
    <property type="entry name" value="RNaseH-like_sf"/>
</dbReference>
<dbReference type="PANTHER" id="PTHR46889:SF4">
    <property type="entry name" value="TRANSPOSASE INSO FOR INSERTION SEQUENCE ELEMENT IS911B-RELATED"/>
    <property type="match status" value="1"/>
</dbReference>
<evidence type="ECO:0000313" key="4">
    <source>
        <dbReference type="EMBL" id="RNB46273.1"/>
    </source>
</evidence>
<comment type="caution">
    <text evidence="4">The sequence shown here is derived from an EMBL/GenBank/DDBJ whole genome shotgun (WGS) entry which is preliminary data.</text>
</comment>
<dbReference type="Pfam" id="PF00665">
    <property type="entry name" value="rve"/>
    <property type="match status" value="1"/>
</dbReference>
<dbReference type="SUPFAM" id="SSF53098">
    <property type="entry name" value="Ribonuclease H-like"/>
    <property type="match status" value="1"/>
</dbReference>
<name>A0A3M8A4X9_9BACL</name>
<dbReference type="AlphaFoldDB" id="A0A3M8A4X9"/>
<proteinExistence type="predicted"/>
<dbReference type="GeneID" id="82813312"/>
<keyword evidence="2" id="KW-0175">Coiled coil</keyword>
<dbReference type="PANTHER" id="PTHR46889">
    <property type="entry name" value="TRANSPOSASE INSF FOR INSERTION SEQUENCE IS3B-RELATED"/>
    <property type="match status" value="1"/>
</dbReference>
<dbReference type="Pfam" id="PF01527">
    <property type="entry name" value="HTH_Tnp_1"/>
    <property type="match status" value="1"/>
</dbReference>
<dbReference type="InterPro" id="IPR048020">
    <property type="entry name" value="Transpos_IS3"/>
</dbReference>
<dbReference type="RefSeq" id="WP_100225778.1">
    <property type="nucleotide sequence ID" value="NZ_BJOD01000146.1"/>
</dbReference>
<dbReference type="GO" id="GO:0015074">
    <property type="term" value="P:DNA integration"/>
    <property type="evidence" value="ECO:0007669"/>
    <property type="project" value="InterPro"/>
</dbReference>
<feature type="coiled-coil region" evidence="2">
    <location>
        <begin position="60"/>
        <end position="87"/>
    </location>
</feature>
<dbReference type="InterPro" id="IPR009057">
    <property type="entry name" value="Homeodomain-like_sf"/>
</dbReference>
<comment type="function">
    <text evidence="1">Involved in the transposition of the insertion sequence.</text>
</comment>
<dbReference type="OrthoDB" id="9781005at2"/>
<evidence type="ECO:0000313" key="5">
    <source>
        <dbReference type="Proteomes" id="UP000276178"/>
    </source>
</evidence>
<reference evidence="4 5" key="1">
    <citation type="submission" date="2018-10" db="EMBL/GenBank/DDBJ databases">
        <title>Phylogenomics of Brevibacillus.</title>
        <authorList>
            <person name="Dunlap C."/>
        </authorList>
    </citation>
    <scope>NUCLEOTIDE SEQUENCE [LARGE SCALE GENOMIC DNA]</scope>
    <source>
        <strain evidence="4 5">NRRL NRS 1219</strain>
    </source>
</reference>
<feature type="domain" description="Integrase catalytic" evidence="3">
    <location>
        <begin position="208"/>
        <end position="369"/>
    </location>
</feature>
<dbReference type="InterPro" id="IPR036397">
    <property type="entry name" value="RNaseH_sf"/>
</dbReference>
<dbReference type="Gene3D" id="1.10.10.60">
    <property type="entry name" value="Homeodomain-like"/>
    <property type="match status" value="1"/>
</dbReference>